<keyword evidence="1" id="KW-0812">Transmembrane</keyword>
<protein>
    <submittedName>
        <fullName evidence="2">DUF1003 domain-containing protein</fullName>
    </submittedName>
</protein>
<accession>A0AAE3ANB7</accession>
<gene>
    <name evidence="2" type="ORF">LKD31_10545</name>
</gene>
<keyword evidence="3" id="KW-1185">Reference proteome</keyword>
<keyword evidence="1" id="KW-0472">Membrane</keyword>
<dbReference type="RefSeq" id="WP_176819891.1">
    <property type="nucleotide sequence ID" value="NZ_JAJEQC010000010.1"/>
</dbReference>
<dbReference type="EMBL" id="JAJEQC010000010">
    <property type="protein sequence ID" value="MCC2137451.1"/>
    <property type="molecule type" value="Genomic_DNA"/>
</dbReference>
<evidence type="ECO:0000313" key="2">
    <source>
        <dbReference type="EMBL" id="MCC2137451.1"/>
    </source>
</evidence>
<evidence type="ECO:0000313" key="3">
    <source>
        <dbReference type="Proteomes" id="UP001199424"/>
    </source>
</evidence>
<reference evidence="2" key="1">
    <citation type="submission" date="2021-10" db="EMBL/GenBank/DDBJ databases">
        <title>Anaerobic single-cell dispensing facilitates the cultivation of human gut bacteria.</title>
        <authorList>
            <person name="Afrizal A."/>
        </authorList>
    </citation>
    <scope>NUCLEOTIDE SEQUENCE</scope>
    <source>
        <strain evidence="2">CLA-AA-H250</strain>
    </source>
</reference>
<keyword evidence="1" id="KW-1133">Transmembrane helix</keyword>
<dbReference type="AlphaFoldDB" id="A0AAE3ANB7"/>
<dbReference type="InterPro" id="IPR010406">
    <property type="entry name" value="DUF1003"/>
</dbReference>
<feature type="transmembrane region" description="Helical" evidence="1">
    <location>
        <begin position="91"/>
        <end position="113"/>
    </location>
</feature>
<evidence type="ECO:0000256" key="1">
    <source>
        <dbReference type="SAM" id="Phobius"/>
    </source>
</evidence>
<name>A0AAE3ANB7_9FIRM</name>
<dbReference type="PANTHER" id="PTHR41386">
    <property type="entry name" value="INTEGRAL MEMBRANE PROTEIN-RELATED"/>
    <property type="match status" value="1"/>
</dbReference>
<feature type="transmembrane region" description="Helical" evidence="1">
    <location>
        <begin position="55"/>
        <end position="79"/>
    </location>
</feature>
<proteinExistence type="predicted"/>
<dbReference type="PANTHER" id="PTHR41386:SF1">
    <property type="entry name" value="MEMBRANE PROTEIN"/>
    <property type="match status" value="1"/>
</dbReference>
<organism evidence="2 3">
    <name type="scientific">Hominenteromicrobium mulieris</name>
    <dbReference type="NCBI Taxonomy" id="2885357"/>
    <lineage>
        <taxon>Bacteria</taxon>
        <taxon>Bacillati</taxon>
        <taxon>Bacillota</taxon>
        <taxon>Clostridia</taxon>
        <taxon>Eubacteriales</taxon>
        <taxon>Oscillospiraceae</taxon>
        <taxon>Hominenteromicrobium</taxon>
    </lineage>
</organism>
<dbReference type="Proteomes" id="UP001199424">
    <property type="component" value="Unassembled WGS sequence"/>
</dbReference>
<sequence>MKKGAKRNQIISELLHVTDEEFTDEELIHQLIATEVTKNADKDEHMTFGQRAADAVARFAGSWAFIFSFIAVMVIWMVINLVLGSRAFDEYPFILLNLVLSCIAAVQAPLIMMSQNRQEAKDRQRAENDYKINLKSELIIDDLHKKLDLVLENQKKINRRLDKIEAEIAPENEEK</sequence>
<comment type="caution">
    <text evidence="2">The sequence shown here is derived from an EMBL/GenBank/DDBJ whole genome shotgun (WGS) entry which is preliminary data.</text>
</comment>
<dbReference type="Pfam" id="PF06210">
    <property type="entry name" value="DUF1003"/>
    <property type="match status" value="1"/>
</dbReference>